<proteinExistence type="predicted"/>
<keyword evidence="2" id="KW-1185">Reference proteome</keyword>
<dbReference type="Proteomes" id="UP000887013">
    <property type="component" value="Unassembled WGS sequence"/>
</dbReference>
<reference evidence="1" key="1">
    <citation type="submission" date="2020-08" db="EMBL/GenBank/DDBJ databases">
        <title>Multicomponent nature underlies the extraordinary mechanical properties of spider dragline silk.</title>
        <authorList>
            <person name="Kono N."/>
            <person name="Nakamura H."/>
            <person name="Mori M."/>
            <person name="Yoshida Y."/>
            <person name="Ohtoshi R."/>
            <person name="Malay A.D."/>
            <person name="Moran D.A.P."/>
            <person name="Tomita M."/>
            <person name="Numata K."/>
            <person name="Arakawa K."/>
        </authorList>
    </citation>
    <scope>NUCLEOTIDE SEQUENCE</scope>
</reference>
<evidence type="ECO:0000313" key="2">
    <source>
        <dbReference type="Proteomes" id="UP000887013"/>
    </source>
</evidence>
<gene>
    <name evidence="1" type="ORF">NPIL_198441</name>
</gene>
<protein>
    <submittedName>
        <fullName evidence="1">Uncharacterized protein</fullName>
    </submittedName>
</protein>
<accession>A0A8X6U2Z2</accession>
<comment type="caution">
    <text evidence="1">The sequence shown here is derived from an EMBL/GenBank/DDBJ whole genome shotgun (WGS) entry which is preliminary data.</text>
</comment>
<sequence>MIACGESLRGGSESRCKDRGKNIRMTLNKKTAKVSIFFDFTDSLRIFRMGNITVYKYDFNSEDPNGEWLSLEPYEEKWESFFFSHWQSEITIIVEMGFCEEKN</sequence>
<evidence type="ECO:0000313" key="1">
    <source>
        <dbReference type="EMBL" id="GFT85033.1"/>
    </source>
</evidence>
<organism evidence="1 2">
    <name type="scientific">Nephila pilipes</name>
    <name type="common">Giant wood spider</name>
    <name type="synonym">Nephila maculata</name>
    <dbReference type="NCBI Taxonomy" id="299642"/>
    <lineage>
        <taxon>Eukaryota</taxon>
        <taxon>Metazoa</taxon>
        <taxon>Ecdysozoa</taxon>
        <taxon>Arthropoda</taxon>
        <taxon>Chelicerata</taxon>
        <taxon>Arachnida</taxon>
        <taxon>Araneae</taxon>
        <taxon>Araneomorphae</taxon>
        <taxon>Entelegynae</taxon>
        <taxon>Araneoidea</taxon>
        <taxon>Nephilidae</taxon>
        <taxon>Nephila</taxon>
    </lineage>
</organism>
<dbReference type="AlphaFoldDB" id="A0A8X6U2Z2"/>
<dbReference type="EMBL" id="BMAW01072850">
    <property type="protein sequence ID" value="GFT85033.1"/>
    <property type="molecule type" value="Genomic_DNA"/>
</dbReference>
<name>A0A8X6U2Z2_NEPPI</name>